<proteinExistence type="inferred from homology"/>
<evidence type="ECO:0000256" key="1">
    <source>
        <dbReference type="ARBA" id="ARBA00009884"/>
    </source>
</evidence>
<comment type="caution">
    <text evidence="2">The sequence shown here is derived from an EMBL/GenBank/DDBJ whole genome shotgun (WGS) entry which is preliminary data.</text>
</comment>
<sequence>MNILTASFRYIEDILNENCGVKALITDAETLTTLSLSMTRTELFSHDVINTEELSEVCSRPVNPIVSALKCVCILRPSKENFDLLSNELSNSPHFSRYSMYFTNALLEPEIRRLAQSDKFGLVDHIEEIYIDFYPLNKRLFSLNYPSITELRVSLSADLLLNRITDGVFASLCALQLTPTIRYANSSPLCKLFAKSIFERINRSRFTPQSGEQTLLLILDRISDPLTPLLHPWFYSGTIHDLFGIKNNLVNLPLVNEPIVYDERHDTFIQEYGTSFLADVGPAVAQRMTQAKQLSQSAKQEIKTPDQIASVVNAASQFQEQFSVAGNHVRIFEAINATVNSSSLINIGEIEQALAISDDMIVHYNEIIKVCDSIQPSMDDILRLLLIYCLRYEGRGNEQISSLKSKFPSCVPIMDAALKVAGKAKRKGDDKFRDDDDEIDIFGNSKRKITQIFTDIKALCIDEQSQVLDQHKCILSSILEKIKRGQLSTESYPYMGINNSNVYSYNDAFRPKKIVVFYMGGTTYYEMRTAAQITDMDVIVGGTTVHNATSFVQNEIKPFCK</sequence>
<dbReference type="InterPro" id="IPR036045">
    <property type="entry name" value="Sec1-like_sf"/>
</dbReference>
<organism evidence="2 3">
    <name type="scientific">Tritrichomonas musculus</name>
    <dbReference type="NCBI Taxonomy" id="1915356"/>
    <lineage>
        <taxon>Eukaryota</taxon>
        <taxon>Metamonada</taxon>
        <taxon>Parabasalia</taxon>
        <taxon>Tritrichomonadida</taxon>
        <taxon>Tritrichomonadidae</taxon>
        <taxon>Tritrichomonas</taxon>
    </lineage>
</organism>
<reference evidence="2 3" key="1">
    <citation type="submission" date="2024-04" db="EMBL/GenBank/DDBJ databases">
        <title>Tritrichomonas musculus Genome.</title>
        <authorList>
            <person name="Alves-Ferreira E."/>
            <person name="Grigg M."/>
            <person name="Lorenzi H."/>
            <person name="Galac M."/>
        </authorList>
    </citation>
    <scope>NUCLEOTIDE SEQUENCE [LARGE SCALE GENOMIC DNA]</scope>
    <source>
        <strain evidence="2 3">EAF2021</strain>
    </source>
</reference>
<protein>
    <submittedName>
        <fullName evidence="2">Vacuolar protein sorting-associated protein 45</fullName>
    </submittedName>
</protein>
<dbReference type="Gene3D" id="3.40.50.1910">
    <property type="match status" value="1"/>
</dbReference>
<dbReference type="Gene3D" id="1.25.40.60">
    <property type="match status" value="1"/>
</dbReference>
<keyword evidence="3" id="KW-1185">Reference proteome</keyword>
<evidence type="ECO:0000313" key="3">
    <source>
        <dbReference type="Proteomes" id="UP001470230"/>
    </source>
</evidence>
<dbReference type="EMBL" id="JAPFFF010000029">
    <property type="protein sequence ID" value="KAK8846103.1"/>
    <property type="molecule type" value="Genomic_DNA"/>
</dbReference>
<dbReference type="InterPro" id="IPR027482">
    <property type="entry name" value="Sec1-like_dom2"/>
</dbReference>
<evidence type="ECO:0000313" key="2">
    <source>
        <dbReference type="EMBL" id="KAK8846103.1"/>
    </source>
</evidence>
<dbReference type="Gene3D" id="3.40.50.2060">
    <property type="match status" value="1"/>
</dbReference>
<accession>A0ABR2HG75</accession>
<dbReference type="InterPro" id="IPR001619">
    <property type="entry name" value="Sec1-like"/>
</dbReference>
<comment type="similarity">
    <text evidence="1">Belongs to the STXBP/unc-18/SEC1 family.</text>
</comment>
<dbReference type="InterPro" id="IPR043154">
    <property type="entry name" value="Sec-1-like_dom1"/>
</dbReference>
<name>A0ABR2HG75_9EUKA</name>
<dbReference type="Proteomes" id="UP001470230">
    <property type="component" value="Unassembled WGS sequence"/>
</dbReference>
<dbReference type="PANTHER" id="PTHR11679">
    <property type="entry name" value="VESICLE PROTEIN SORTING-ASSOCIATED"/>
    <property type="match status" value="1"/>
</dbReference>
<dbReference type="PIRSF" id="PIRSF005715">
    <property type="entry name" value="VPS45_Sec1"/>
    <property type="match status" value="1"/>
</dbReference>
<dbReference type="InterPro" id="IPR043127">
    <property type="entry name" value="Sec-1-like_dom3a"/>
</dbReference>
<gene>
    <name evidence="2" type="ORF">M9Y10_020105</name>
</gene>
<dbReference type="Pfam" id="PF00995">
    <property type="entry name" value="Sec1"/>
    <property type="match status" value="1"/>
</dbReference>
<dbReference type="SUPFAM" id="SSF56815">
    <property type="entry name" value="Sec1/munc18-like (SM) proteins"/>
    <property type="match status" value="1"/>
</dbReference>
<dbReference type="Gene3D" id="3.90.830.10">
    <property type="entry name" value="Syntaxin Binding Protein 1, Chain A, domain 2"/>
    <property type="match status" value="1"/>
</dbReference>